<evidence type="ECO:0000256" key="1">
    <source>
        <dbReference type="ARBA" id="ARBA00004370"/>
    </source>
</evidence>
<feature type="domain" description="Dynamin N-terminal" evidence="7">
    <location>
        <begin position="47"/>
        <end position="200"/>
    </location>
</feature>
<dbReference type="InterPro" id="IPR045063">
    <property type="entry name" value="Dynamin_N"/>
</dbReference>
<evidence type="ECO:0000313" key="9">
    <source>
        <dbReference type="Proteomes" id="UP000198694"/>
    </source>
</evidence>
<keyword evidence="5" id="KW-0472">Membrane</keyword>
<proteinExistence type="predicted"/>
<dbReference type="PANTHER" id="PTHR10465:SF0">
    <property type="entry name" value="SARCALUMENIN"/>
    <property type="match status" value="1"/>
</dbReference>
<keyword evidence="9" id="KW-1185">Reference proteome</keyword>
<dbReference type="Proteomes" id="UP000198694">
    <property type="component" value="Unassembled WGS sequence"/>
</dbReference>
<gene>
    <name evidence="8" type="ORF">SAMN05216243_0376</name>
</gene>
<dbReference type="GO" id="GO:0016020">
    <property type="term" value="C:membrane"/>
    <property type="evidence" value="ECO:0007669"/>
    <property type="project" value="UniProtKB-SubCell"/>
</dbReference>
<dbReference type="PANTHER" id="PTHR10465">
    <property type="entry name" value="TRANSMEMBRANE GTPASE FZO1"/>
    <property type="match status" value="1"/>
</dbReference>
<evidence type="ECO:0000313" key="8">
    <source>
        <dbReference type="EMBL" id="SDJ69861.1"/>
    </source>
</evidence>
<organism evidence="8 9">
    <name type="scientific">Sediminibacillus albus</name>
    <dbReference type="NCBI Taxonomy" id="407036"/>
    <lineage>
        <taxon>Bacteria</taxon>
        <taxon>Bacillati</taxon>
        <taxon>Bacillota</taxon>
        <taxon>Bacilli</taxon>
        <taxon>Bacillales</taxon>
        <taxon>Bacillaceae</taxon>
        <taxon>Sediminibacillus</taxon>
    </lineage>
</organism>
<evidence type="ECO:0000256" key="5">
    <source>
        <dbReference type="ARBA" id="ARBA00023136"/>
    </source>
</evidence>
<protein>
    <submittedName>
        <fullName evidence="8">Dynamin family protein</fullName>
    </submittedName>
</protein>
<name>A0A1G8VUR7_9BACI</name>
<comment type="subcellular location">
    <subcellularLocation>
        <location evidence="1">Membrane</location>
    </subcellularLocation>
</comment>
<evidence type="ECO:0000259" key="7">
    <source>
        <dbReference type="Pfam" id="PF00350"/>
    </source>
</evidence>
<feature type="coiled-coil region" evidence="6">
    <location>
        <begin position="487"/>
        <end position="524"/>
    </location>
</feature>
<dbReference type="GO" id="GO:0003924">
    <property type="term" value="F:GTPase activity"/>
    <property type="evidence" value="ECO:0007669"/>
    <property type="project" value="InterPro"/>
</dbReference>
<keyword evidence="6" id="KW-0175">Coiled coil</keyword>
<dbReference type="RefSeq" id="WP_175559210.1">
    <property type="nucleotide sequence ID" value="NZ_FNFL01000001.1"/>
</dbReference>
<sequence length="1212" mass="138577">MKTLLQTNTAGYLSALYTKFKQNNDEESAEKVLDLLEKFKNKEFTISFSGSFSAGKSSMINTLIGEEILPQSPIPTSANVVKIYSGEGQARIYYRQGGQVQYDEPYDMEMIKSYCKDGDEIIKVEIAKKLTVIPEGVSLMDTPGIDSANDADKVITESSLHLVDVLFYVMDYNHVQSEVNLSFLKEMQSIGKEIYIIINQVDKHREQELSFEQYTNRVKNTFSDWGIKPVKTFYTSLKKNQLPINQLEQVKTLFTELMAVRDQAIVDTIAKSSATLIDQHIQWLKEQMEDEKAAIYQKLNKLDDGAEGPNQLEERKQQVKELKALASTVKSEIRETVESTLKNAYLMPYELRTLAEAFLESRQEKFKAGFFSTKGKITRIREERLDLFYHQLLKTMESSIEWKLRDKISGVLKNYQIKDPVLLEQVHELSVDFSKDKLTGLIKPGATLTGEYLLRYTEDLSNHIKQLYKQESLSLLTTIERFVGDIAAQKTEKLQRLINNSEEYDQLEGRLTALDDQIIIEKKELQQLAFYSGPVDNSMAVIRDALNKRQSSIVFRKPETPEPAEKSALPSALEEEQLQKPEKPVNASHTIEKTVEMITTTLTATKHLPGFKVIREDLIQKKHRLENNQYTIALFGAFSAGKSSFANALLGENVLPVSPNPTTAAINKICPPTSELIHGTVIVQMKQEYSLIKEIADITNGFEGEEIETLGSAIDWLANRYLQEKQQMSQKHLSFLAAVAEGYEHLSSKLGNQLTITMNEFPDYVAEESLACFVDWMELYYDCPLTRQGISLVDTPGADSINSRHTNVSFEYIKQADAILFVTYYNHPFSKADKDFLVQLGRVKDAFSLDKMFFIINAADLAKDSDELRLVTNYISEQLLGFGIRNPRLFPVSSLQALIEKQNNRKTNSGMDRFEDAFYQFIHEELAGLLVGSAISDMKRASQLLNNYISAATMSNHEKEQLKEKYKDEQVKLEKTIQVSTPEIYTKQISQKLSKQVYFVQQRMSIQFTDFFKAAFNPATITGSGKDARPYLQNALNKLIKEIGFELAQELKAVSLRMEQFINSKAKEWNQQMFERCRNVREELDIGNVEVRSFASPNIVSAFAALDMSVFHPALNLYKNPKAFFEKNEKEEMKNRLLEILTPLISEYLTENHTMLHDFYKQEWEEQVRKMQTHQLSAISQYYEGIQHTLSEQTDVHRLENARDTITSILPS</sequence>
<dbReference type="SUPFAM" id="SSF52540">
    <property type="entry name" value="P-loop containing nucleoside triphosphate hydrolases"/>
    <property type="match status" value="2"/>
</dbReference>
<dbReference type="Pfam" id="PF00350">
    <property type="entry name" value="Dynamin_N"/>
    <property type="match status" value="2"/>
</dbReference>
<dbReference type="CDD" id="cd09912">
    <property type="entry name" value="DLP_2"/>
    <property type="match status" value="2"/>
</dbReference>
<keyword evidence="4" id="KW-0342">GTP-binding</keyword>
<accession>A0A1G8VUR7</accession>
<evidence type="ECO:0000256" key="2">
    <source>
        <dbReference type="ARBA" id="ARBA00022741"/>
    </source>
</evidence>
<keyword evidence="3" id="KW-0378">Hydrolase</keyword>
<evidence type="ECO:0000256" key="6">
    <source>
        <dbReference type="SAM" id="Coils"/>
    </source>
</evidence>
<evidence type="ECO:0000256" key="3">
    <source>
        <dbReference type="ARBA" id="ARBA00022801"/>
    </source>
</evidence>
<reference evidence="8 9" key="1">
    <citation type="submission" date="2016-10" db="EMBL/GenBank/DDBJ databases">
        <authorList>
            <person name="de Groot N.N."/>
        </authorList>
    </citation>
    <scope>NUCLEOTIDE SEQUENCE [LARGE SCALE GENOMIC DNA]</scope>
    <source>
        <strain evidence="8 9">CGMCC 1.6502</strain>
    </source>
</reference>
<feature type="coiled-coil region" evidence="6">
    <location>
        <begin position="285"/>
        <end position="332"/>
    </location>
</feature>
<evidence type="ECO:0000256" key="4">
    <source>
        <dbReference type="ARBA" id="ARBA00023134"/>
    </source>
</evidence>
<dbReference type="InterPro" id="IPR027417">
    <property type="entry name" value="P-loop_NTPase"/>
</dbReference>
<feature type="domain" description="Dynamin N-terminal" evidence="7">
    <location>
        <begin position="632"/>
        <end position="858"/>
    </location>
</feature>
<dbReference type="EMBL" id="FNFL01000001">
    <property type="protein sequence ID" value="SDJ69861.1"/>
    <property type="molecule type" value="Genomic_DNA"/>
</dbReference>
<dbReference type="STRING" id="407036.SAMN05216243_0376"/>
<dbReference type="GO" id="GO:0005525">
    <property type="term" value="F:GTP binding"/>
    <property type="evidence" value="ECO:0007669"/>
    <property type="project" value="UniProtKB-KW"/>
</dbReference>
<keyword evidence="2" id="KW-0547">Nucleotide-binding</keyword>
<dbReference type="Gene3D" id="3.40.50.300">
    <property type="entry name" value="P-loop containing nucleotide triphosphate hydrolases"/>
    <property type="match status" value="2"/>
</dbReference>
<dbReference type="AlphaFoldDB" id="A0A1G8VUR7"/>
<dbReference type="InterPro" id="IPR027094">
    <property type="entry name" value="Mitofusin_fam"/>
</dbReference>